<protein>
    <submittedName>
        <fullName evidence="2">Uncharacterized protein</fullName>
    </submittedName>
</protein>
<sequence>MCLKHPRTMACWLVHLFTIKLKVTSFKEYKKLYPHILGIQIRKYLDFEERNNKTAIKSNIALENNH</sequence>
<evidence type="ECO:0000256" key="1">
    <source>
        <dbReference type="SAM" id="SignalP"/>
    </source>
</evidence>
<gene>
    <name evidence="2" type="ORF">BpHYR1_049708</name>
</gene>
<evidence type="ECO:0000313" key="2">
    <source>
        <dbReference type="EMBL" id="RNA11653.1"/>
    </source>
</evidence>
<dbReference type="Proteomes" id="UP000276133">
    <property type="component" value="Unassembled WGS sequence"/>
</dbReference>
<proteinExistence type="predicted"/>
<evidence type="ECO:0000313" key="3">
    <source>
        <dbReference type="Proteomes" id="UP000276133"/>
    </source>
</evidence>
<keyword evidence="1" id="KW-0732">Signal</keyword>
<name>A0A3M7QK46_BRAPC</name>
<comment type="caution">
    <text evidence="2">The sequence shown here is derived from an EMBL/GenBank/DDBJ whole genome shotgun (WGS) entry which is preliminary data.</text>
</comment>
<dbReference type="EMBL" id="REGN01005897">
    <property type="protein sequence ID" value="RNA11653.1"/>
    <property type="molecule type" value="Genomic_DNA"/>
</dbReference>
<accession>A0A3M7QK46</accession>
<reference evidence="2 3" key="1">
    <citation type="journal article" date="2018" name="Sci. Rep.">
        <title>Genomic signatures of local adaptation to the degree of environmental predictability in rotifers.</title>
        <authorList>
            <person name="Franch-Gras L."/>
            <person name="Hahn C."/>
            <person name="Garcia-Roger E.M."/>
            <person name="Carmona M.J."/>
            <person name="Serra M."/>
            <person name="Gomez A."/>
        </authorList>
    </citation>
    <scope>NUCLEOTIDE SEQUENCE [LARGE SCALE GENOMIC DNA]</scope>
    <source>
        <strain evidence="2">HYR1</strain>
    </source>
</reference>
<keyword evidence="3" id="KW-1185">Reference proteome</keyword>
<dbReference type="AlphaFoldDB" id="A0A3M7QK46"/>
<feature type="chain" id="PRO_5018011017" evidence="1">
    <location>
        <begin position="26"/>
        <end position="66"/>
    </location>
</feature>
<feature type="signal peptide" evidence="1">
    <location>
        <begin position="1"/>
        <end position="25"/>
    </location>
</feature>
<organism evidence="2 3">
    <name type="scientific">Brachionus plicatilis</name>
    <name type="common">Marine rotifer</name>
    <name type="synonym">Brachionus muelleri</name>
    <dbReference type="NCBI Taxonomy" id="10195"/>
    <lineage>
        <taxon>Eukaryota</taxon>
        <taxon>Metazoa</taxon>
        <taxon>Spiralia</taxon>
        <taxon>Gnathifera</taxon>
        <taxon>Rotifera</taxon>
        <taxon>Eurotatoria</taxon>
        <taxon>Monogononta</taxon>
        <taxon>Pseudotrocha</taxon>
        <taxon>Ploima</taxon>
        <taxon>Brachionidae</taxon>
        <taxon>Brachionus</taxon>
    </lineage>
</organism>